<dbReference type="AlphaFoldDB" id="T1IRI6"/>
<dbReference type="EMBL" id="JH431362">
    <property type="status" value="NOT_ANNOTATED_CDS"/>
    <property type="molecule type" value="Genomic_DNA"/>
</dbReference>
<accession>T1IRI6</accession>
<evidence type="ECO:0000313" key="3">
    <source>
        <dbReference type="Proteomes" id="UP000014500"/>
    </source>
</evidence>
<name>T1IRI6_STRMM</name>
<evidence type="ECO:0000256" key="1">
    <source>
        <dbReference type="SAM" id="MobiDB-lite"/>
    </source>
</evidence>
<keyword evidence="3" id="KW-1185">Reference proteome</keyword>
<proteinExistence type="predicted"/>
<dbReference type="Proteomes" id="UP000014500">
    <property type="component" value="Unassembled WGS sequence"/>
</dbReference>
<dbReference type="HOGENOM" id="CLU_1867669_0_0_1"/>
<protein>
    <submittedName>
        <fullName evidence="2">Uncharacterized protein</fullName>
    </submittedName>
</protein>
<reference evidence="3" key="1">
    <citation type="submission" date="2011-05" db="EMBL/GenBank/DDBJ databases">
        <authorList>
            <person name="Richards S.R."/>
            <person name="Qu J."/>
            <person name="Jiang H."/>
            <person name="Jhangiani S.N."/>
            <person name="Agravi P."/>
            <person name="Goodspeed R."/>
            <person name="Gross S."/>
            <person name="Mandapat C."/>
            <person name="Jackson L."/>
            <person name="Mathew T."/>
            <person name="Pu L."/>
            <person name="Thornton R."/>
            <person name="Saada N."/>
            <person name="Wilczek-Boney K.B."/>
            <person name="Lee S."/>
            <person name="Kovar C."/>
            <person name="Wu Y."/>
            <person name="Scherer S.E."/>
            <person name="Worley K.C."/>
            <person name="Muzny D.M."/>
            <person name="Gibbs R."/>
        </authorList>
    </citation>
    <scope>NUCLEOTIDE SEQUENCE</scope>
    <source>
        <strain evidence="3">Brora</strain>
    </source>
</reference>
<evidence type="ECO:0000313" key="2">
    <source>
        <dbReference type="EnsemblMetazoa" id="SMAR003679-PA"/>
    </source>
</evidence>
<sequence>MTQSLFRPLLFTTSGRSARRMQMTQMRQQSETAAILIMITSWQLGKNGWVHQKAVPQESLVFIGARLWKLKGCTGSKNHRIQKSPDPKITRSKNHRIQKSPDPKITGSKNHRIQKSPDPKSPDPKITGFRMPNFTEF</sequence>
<feature type="region of interest" description="Disordered" evidence="1">
    <location>
        <begin position="74"/>
        <end position="137"/>
    </location>
</feature>
<dbReference type="EnsemblMetazoa" id="SMAR003679-RA">
    <property type="protein sequence ID" value="SMAR003679-PA"/>
    <property type="gene ID" value="SMAR003679"/>
</dbReference>
<reference evidence="2" key="2">
    <citation type="submission" date="2015-02" db="UniProtKB">
        <authorList>
            <consortium name="EnsemblMetazoa"/>
        </authorList>
    </citation>
    <scope>IDENTIFICATION</scope>
</reference>
<organism evidence="2 3">
    <name type="scientific">Strigamia maritima</name>
    <name type="common">European centipede</name>
    <name type="synonym">Geophilus maritimus</name>
    <dbReference type="NCBI Taxonomy" id="126957"/>
    <lineage>
        <taxon>Eukaryota</taxon>
        <taxon>Metazoa</taxon>
        <taxon>Ecdysozoa</taxon>
        <taxon>Arthropoda</taxon>
        <taxon>Myriapoda</taxon>
        <taxon>Chilopoda</taxon>
        <taxon>Pleurostigmophora</taxon>
        <taxon>Geophilomorpha</taxon>
        <taxon>Linotaeniidae</taxon>
        <taxon>Strigamia</taxon>
    </lineage>
</organism>